<organism evidence="3 4">
    <name type="scientific">Arthrobacter terricola</name>
    <dbReference type="NCBI Taxonomy" id="2547396"/>
    <lineage>
        <taxon>Bacteria</taxon>
        <taxon>Bacillati</taxon>
        <taxon>Actinomycetota</taxon>
        <taxon>Actinomycetes</taxon>
        <taxon>Micrococcales</taxon>
        <taxon>Micrococcaceae</taxon>
        <taxon>Arthrobacter</taxon>
    </lineage>
</organism>
<dbReference type="InterPro" id="IPR001387">
    <property type="entry name" value="Cro/C1-type_HTH"/>
</dbReference>
<dbReference type="InterPro" id="IPR010982">
    <property type="entry name" value="Lambda_DNA-bd_dom_sf"/>
</dbReference>
<evidence type="ECO:0000256" key="1">
    <source>
        <dbReference type="SAM" id="MobiDB-lite"/>
    </source>
</evidence>
<feature type="domain" description="HTH cro/C1-type" evidence="2">
    <location>
        <begin position="21"/>
        <end position="75"/>
    </location>
</feature>
<evidence type="ECO:0000313" key="3">
    <source>
        <dbReference type="EMBL" id="TDF86882.1"/>
    </source>
</evidence>
<keyword evidence="4" id="KW-1185">Reference proteome</keyword>
<dbReference type="OrthoDB" id="5584941at2"/>
<dbReference type="SUPFAM" id="SSF47413">
    <property type="entry name" value="lambda repressor-like DNA-binding domains"/>
    <property type="match status" value="1"/>
</dbReference>
<dbReference type="SMART" id="SM00530">
    <property type="entry name" value="HTH_XRE"/>
    <property type="match status" value="1"/>
</dbReference>
<dbReference type="AlphaFoldDB" id="A0A4V2ZRL9"/>
<proteinExistence type="predicted"/>
<name>A0A4V2ZRL9_9MICC</name>
<dbReference type="Pfam" id="PF01381">
    <property type="entry name" value="HTH_3"/>
    <property type="match status" value="1"/>
</dbReference>
<accession>A0A4V2ZRL9</accession>
<sequence length="120" mass="13064">MGTSGILASVTLLDARIGHIIKRERRRKKLTLVDLSLLVGANHSTLSNYESGKRRVPPERVTTLAQALDIDPRLIDPRADQDGDPPKVRPEHTPKSNTAPVDVSALVCAPCRKGPKTRGN</sequence>
<gene>
    <name evidence="3" type="ORF">E1809_25525</name>
</gene>
<dbReference type="GO" id="GO:0003677">
    <property type="term" value="F:DNA binding"/>
    <property type="evidence" value="ECO:0007669"/>
    <property type="project" value="InterPro"/>
</dbReference>
<evidence type="ECO:0000313" key="4">
    <source>
        <dbReference type="Proteomes" id="UP000295511"/>
    </source>
</evidence>
<dbReference type="PROSITE" id="PS50943">
    <property type="entry name" value="HTH_CROC1"/>
    <property type="match status" value="1"/>
</dbReference>
<dbReference type="CDD" id="cd00093">
    <property type="entry name" value="HTH_XRE"/>
    <property type="match status" value="1"/>
</dbReference>
<protein>
    <submittedName>
        <fullName evidence="3">XRE family transcriptional regulator</fullName>
    </submittedName>
</protein>
<evidence type="ECO:0000259" key="2">
    <source>
        <dbReference type="PROSITE" id="PS50943"/>
    </source>
</evidence>
<dbReference type="EMBL" id="SMRU01000059">
    <property type="protein sequence ID" value="TDF86882.1"/>
    <property type="molecule type" value="Genomic_DNA"/>
</dbReference>
<feature type="compositionally biased region" description="Basic and acidic residues" evidence="1">
    <location>
        <begin position="70"/>
        <end position="94"/>
    </location>
</feature>
<feature type="region of interest" description="Disordered" evidence="1">
    <location>
        <begin position="68"/>
        <end position="102"/>
    </location>
</feature>
<dbReference type="Gene3D" id="1.10.260.40">
    <property type="entry name" value="lambda repressor-like DNA-binding domains"/>
    <property type="match status" value="1"/>
</dbReference>
<reference evidence="3 4" key="1">
    <citation type="submission" date="2019-03" db="EMBL/GenBank/DDBJ databases">
        <title>Whole genome sequence of Arthrobacter sp JH1-1.</title>
        <authorList>
            <person name="Trinh H.N."/>
        </authorList>
    </citation>
    <scope>NUCLEOTIDE SEQUENCE [LARGE SCALE GENOMIC DNA]</scope>
    <source>
        <strain evidence="3 4">JH1-1</strain>
    </source>
</reference>
<dbReference type="Proteomes" id="UP000295511">
    <property type="component" value="Unassembled WGS sequence"/>
</dbReference>
<comment type="caution">
    <text evidence="3">The sequence shown here is derived from an EMBL/GenBank/DDBJ whole genome shotgun (WGS) entry which is preliminary data.</text>
</comment>